<dbReference type="AlphaFoldDB" id="A0A1B0AX80"/>
<dbReference type="EMBL" id="JXJN01005117">
    <property type="status" value="NOT_ANNOTATED_CDS"/>
    <property type="molecule type" value="Genomic_DNA"/>
</dbReference>
<dbReference type="VEuPathDB" id="VectorBase:GPPI011787"/>
<keyword evidence="3" id="KW-1185">Reference proteome</keyword>
<dbReference type="EnsemblMetazoa" id="GPPI011787-RA">
    <property type="protein sequence ID" value="GPPI011787-PA"/>
    <property type="gene ID" value="GPPI011787"/>
</dbReference>
<keyword evidence="1" id="KW-0472">Membrane</keyword>
<evidence type="ECO:0000313" key="2">
    <source>
        <dbReference type="EnsemblMetazoa" id="GPPI011787-PA"/>
    </source>
</evidence>
<evidence type="ECO:0000256" key="1">
    <source>
        <dbReference type="SAM" id="Phobius"/>
    </source>
</evidence>
<feature type="transmembrane region" description="Helical" evidence="1">
    <location>
        <begin position="49"/>
        <end position="68"/>
    </location>
</feature>
<protein>
    <submittedName>
        <fullName evidence="2">Uncharacterized protein</fullName>
    </submittedName>
</protein>
<organism evidence="2 3">
    <name type="scientific">Glossina palpalis gambiensis</name>
    <dbReference type="NCBI Taxonomy" id="67801"/>
    <lineage>
        <taxon>Eukaryota</taxon>
        <taxon>Metazoa</taxon>
        <taxon>Ecdysozoa</taxon>
        <taxon>Arthropoda</taxon>
        <taxon>Hexapoda</taxon>
        <taxon>Insecta</taxon>
        <taxon>Pterygota</taxon>
        <taxon>Neoptera</taxon>
        <taxon>Endopterygota</taxon>
        <taxon>Diptera</taxon>
        <taxon>Brachycera</taxon>
        <taxon>Muscomorpha</taxon>
        <taxon>Hippoboscoidea</taxon>
        <taxon>Glossinidae</taxon>
        <taxon>Glossina</taxon>
    </lineage>
</organism>
<accession>A0A1B0AX80</accession>
<dbReference type="EMBL" id="JXJN01005118">
    <property type="status" value="NOT_ANNOTATED_CDS"/>
    <property type="molecule type" value="Genomic_DNA"/>
</dbReference>
<reference evidence="2" key="2">
    <citation type="submission" date="2020-05" db="UniProtKB">
        <authorList>
            <consortium name="EnsemblMetazoa"/>
        </authorList>
    </citation>
    <scope>IDENTIFICATION</scope>
    <source>
        <strain evidence="2">IAEA</strain>
    </source>
</reference>
<keyword evidence="1" id="KW-0812">Transmembrane</keyword>
<reference evidence="3" key="1">
    <citation type="submission" date="2015-01" db="EMBL/GenBank/DDBJ databases">
        <authorList>
            <person name="Aksoy S."/>
            <person name="Warren W."/>
            <person name="Wilson R.K."/>
        </authorList>
    </citation>
    <scope>NUCLEOTIDE SEQUENCE [LARGE SCALE GENOMIC DNA]</scope>
    <source>
        <strain evidence="3">IAEA</strain>
    </source>
</reference>
<dbReference type="Proteomes" id="UP000092460">
    <property type="component" value="Unassembled WGS sequence"/>
</dbReference>
<name>A0A1B0AX80_9MUSC</name>
<sequence>MAYSEIGNGYFYNKLLEVTAASNKLLEVAACFFAASICLFILSHQSVGGIALILIADCLLITAAIKLSGKVPGRWSERGRRGEGEGDNANQDFNEYIIESFVEVSYKKVCDERIFLFKLVRGGILRIFLCLPLLKLTATATNMPKEKKQSLYCNQFEAKY</sequence>
<feature type="transmembrane region" description="Helical" evidence="1">
    <location>
        <begin position="25"/>
        <end position="43"/>
    </location>
</feature>
<proteinExistence type="predicted"/>
<keyword evidence="1" id="KW-1133">Transmembrane helix</keyword>
<evidence type="ECO:0000313" key="3">
    <source>
        <dbReference type="Proteomes" id="UP000092460"/>
    </source>
</evidence>